<evidence type="ECO:0000313" key="4">
    <source>
        <dbReference type="EMBL" id="KAG5514731.1"/>
    </source>
</evidence>
<dbReference type="SMART" id="SM00573">
    <property type="entry name" value="HSA"/>
    <property type="match status" value="1"/>
</dbReference>
<feature type="compositionally biased region" description="Polar residues" evidence="2">
    <location>
        <begin position="1640"/>
        <end position="1652"/>
    </location>
</feature>
<dbReference type="Proteomes" id="UP000823749">
    <property type="component" value="Chromosome 13"/>
</dbReference>
<feature type="coiled-coil region" evidence="1">
    <location>
        <begin position="36"/>
        <end position="66"/>
    </location>
</feature>
<dbReference type="EMBL" id="JACTNZ010000013">
    <property type="protein sequence ID" value="KAG5514731.1"/>
    <property type="molecule type" value="Genomic_DNA"/>
</dbReference>
<accession>A0AAV6HQB1</accession>
<evidence type="ECO:0000313" key="5">
    <source>
        <dbReference type="Proteomes" id="UP000823749"/>
    </source>
</evidence>
<feature type="compositionally biased region" description="Basic and acidic residues" evidence="2">
    <location>
        <begin position="320"/>
        <end position="337"/>
    </location>
</feature>
<feature type="compositionally biased region" description="Low complexity" evidence="2">
    <location>
        <begin position="1408"/>
        <end position="1421"/>
    </location>
</feature>
<proteinExistence type="predicted"/>
<dbReference type="PANTHER" id="PTHR46774:SF3">
    <property type="entry name" value="CHROMATIN MODIFICATION-RELATED PROTEIN EAF1 A-RELATED"/>
    <property type="match status" value="1"/>
</dbReference>
<feature type="compositionally biased region" description="Basic residues" evidence="2">
    <location>
        <begin position="186"/>
        <end position="203"/>
    </location>
</feature>
<keyword evidence="1" id="KW-0175">Coiled coil</keyword>
<feature type="region of interest" description="Disordered" evidence="2">
    <location>
        <begin position="157"/>
        <end position="218"/>
    </location>
</feature>
<dbReference type="PROSITE" id="PS51204">
    <property type="entry name" value="HSA"/>
    <property type="match status" value="1"/>
</dbReference>
<dbReference type="InterPro" id="IPR014012">
    <property type="entry name" value="HSA_dom"/>
</dbReference>
<feature type="region of interest" description="Disordered" evidence="2">
    <location>
        <begin position="1470"/>
        <end position="1571"/>
    </location>
</feature>
<feature type="compositionally biased region" description="Basic residues" evidence="2">
    <location>
        <begin position="1550"/>
        <end position="1559"/>
    </location>
</feature>
<evidence type="ECO:0000256" key="2">
    <source>
        <dbReference type="SAM" id="MobiDB-lite"/>
    </source>
</evidence>
<reference evidence="4 5" key="1">
    <citation type="submission" date="2020-08" db="EMBL/GenBank/DDBJ databases">
        <title>Plant Genome Project.</title>
        <authorList>
            <person name="Zhang R.-G."/>
        </authorList>
    </citation>
    <scope>NUCLEOTIDE SEQUENCE [LARGE SCALE GENOMIC DNA]</scope>
    <source>
        <strain evidence="4">WSP0</strain>
        <tissue evidence="4">Leaf</tissue>
    </source>
</reference>
<evidence type="ECO:0000256" key="1">
    <source>
        <dbReference type="SAM" id="Coils"/>
    </source>
</evidence>
<dbReference type="GO" id="GO:0035267">
    <property type="term" value="C:NuA4 histone acetyltransferase complex"/>
    <property type="evidence" value="ECO:0007669"/>
    <property type="project" value="InterPro"/>
</dbReference>
<feature type="region of interest" description="Disordered" evidence="2">
    <location>
        <begin position="462"/>
        <end position="489"/>
    </location>
</feature>
<feature type="compositionally biased region" description="Polar residues" evidence="2">
    <location>
        <begin position="1667"/>
        <end position="1677"/>
    </location>
</feature>
<keyword evidence="5" id="KW-1185">Reference proteome</keyword>
<feature type="region of interest" description="Disordered" evidence="2">
    <location>
        <begin position="274"/>
        <end position="359"/>
    </location>
</feature>
<feature type="compositionally biased region" description="Polar residues" evidence="2">
    <location>
        <begin position="349"/>
        <end position="359"/>
    </location>
</feature>
<feature type="compositionally biased region" description="Low complexity" evidence="2">
    <location>
        <begin position="1538"/>
        <end position="1549"/>
    </location>
</feature>
<dbReference type="Pfam" id="PF07529">
    <property type="entry name" value="HSA"/>
    <property type="match status" value="1"/>
</dbReference>
<feature type="domain" description="HSA" evidence="3">
    <location>
        <begin position="583"/>
        <end position="658"/>
    </location>
</feature>
<comment type="caution">
    <text evidence="4">The sequence shown here is derived from an EMBL/GenBank/DDBJ whole genome shotgun (WGS) entry which is preliminary data.</text>
</comment>
<dbReference type="InterPro" id="IPR044798">
    <property type="entry name" value="EAF1A/B"/>
</dbReference>
<name>A0AAV6HQB1_9ERIC</name>
<feature type="compositionally biased region" description="Polar residues" evidence="2">
    <location>
        <begin position="158"/>
        <end position="180"/>
    </location>
</feature>
<sequence length="1677" mass="184375">MHGCSLESPFLVNAEVDYMGSFVDYGVGIGTTSPRRAAIEKVQAELRQENDVIEERRRELEFLENGGNPLDFRLRNAASVRIESTSLNDQPPEQFVTRLANVLFWYHSEAEGCFALTASPHGDSLESSGRPGAPTVCEPICADNLLLFDHESEFFEGETNSLHPTRSNIPSSEEQLNESQDACLPKGRKYKRRNMSRPNRHAARSVPSRGGPKDGKRLLLCTNNKDHQNDSSNCNSNPSRSIALKVLPSDGQVDVVLDNVQALGLAIGLTEVGLSEPPCDFNTSKSMQGKPRSQHTQVDAEETSTTAKTEDQTTSAQRNGFRDDKGARESITDKGEKSSAAFSTKGLDSESSCTQTSHSLDANNGSDLCNHLRHVDSNGNTKEQTFVFEETPHVEGDEMLNDCNEKEADGIESYASINVEHSSVNQSHQSNRSIIRAEKQVHGNGSDMQNEVKCQMSFGGMEIDGSTASETDRKPGNSLGDNLTPQKENDRLGRFKSSMDYSVHDGFNTQKEKPCDRHQSSMNPGMPELMETTASLRGSADSSEQQICAETQSKLANKAHEDSILEEAQIIEAKRKRIAELSAGTLVSKNHRTSQWEIVLEEMAWLANDFAQERLWKITAAAQLGHQIASTSQLRFEEQNLDWKQKKVAHSLAKAIIEFWHSAQEMSKELELQCRGKDFTCAVQGYAVRFLRYNNSLILIGLAEAPPTPDRVSDLGIKEMPSEDHFTEENLFYVVPSGAMETYRKLIEFQLAEVEKTGGSVHEEADTSYVAAEDNAYDEDEGETRNYYLPGGFEGKKPSKFAEKKRKNLTKSCAGRSYDLGTDPPFTQCMETKVGSQHLLMGKRPASGLTVGSIPTKRMRTPSRLRVLCPFSTGTSGGVQGPNKTDASSGDTNFFQDDPEILHGWSQNQNDLEVESGGDFKTELPFHSTEVSKPKKKKAKHLGSIFEERWKLDNDFFPHNDFRNEQRDHSKSRLDNYHLESNGSIGLVGQHITKKPKMMRQPLENLFDNNSLMSGSISSPLASQMSNVSVPNKLIKILAGRGQGRKAKVFKMPAGQPGPGRPWSLLEDQALVVLVHDMGPFWELVSDAFNCALLFKGSARQLFQCLQGPMEADMIKTHFQKIITISQKLLCRITENDYQDAEPIQPHNSHTAALSQVCPNNLNGGAPLTPLDLCDTTASSPDILSLGYQGSQASGLPISNQSTVASVLPASGAIYSSLGSSNMVDGSNFSPPYGPLNALVRDGRYGVLRSASFSIDEHRGKEQYNHMSGRNIHHSGLSVDGAPPGTDCGIHMLSGGDIMGIARPGFQGNFPSAILNSGSMLSSSAEAMPSQVNLHSGVGSAQGNLMLRPRDALNMMRPVQNPEHMVLPELQMQATKGNSQGAVPPFGRLSSAFSNQTSFPPVRTYPIHQQQQHQTSPPQSHVISNHHLQAPNHASTQHKAYAIHLAKERQLQQQRLLQQHQQFTASSALMPHVHPPQPQLQGSYQGQPQTTSATISLPLAQTSSTSPMSQQKLHMTPHGLNKNPQTGGSGLTKYMGKQRQPQQQSFQQSRRNHPQHQHQHQQQSQSQQQAKLLKGVGRGNMVMHQNLPNDFSSPDGFSATPYGQSAEKAEQVLHLVQSQGLYPGSRVHPVQPSKPLGPPNFSNQSRPQQKMHSGQAIIKPPEATATLKVNESNSTNC</sequence>
<feature type="compositionally biased region" description="Low complexity" evidence="2">
    <location>
        <begin position="1560"/>
        <end position="1569"/>
    </location>
</feature>
<protein>
    <recommendedName>
        <fullName evidence="3">HSA domain-containing protein</fullName>
    </recommendedName>
</protein>
<evidence type="ECO:0000259" key="3">
    <source>
        <dbReference type="PROSITE" id="PS51204"/>
    </source>
</evidence>
<feature type="region of interest" description="Disordered" evidence="2">
    <location>
        <begin position="1623"/>
        <end position="1677"/>
    </location>
</feature>
<gene>
    <name evidence="4" type="ORF">RHGRI_035953</name>
</gene>
<organism evidence="4 5">
    <name type="scientific">Rhododendron griersonianum</name>
    <dbReference type="NCBI Taxonomy" id="479676"/>
    <lineage>
        <taxon>Eukaryota</taxon>
        <taxon>Viridiplantae</taxon>
        <taxon>Streptophyta</taxon>
        <taxon>Embryophyta</taxon>
        <taxon>Tracheophyta</taxon>
        <taxon>Spermatophyta</taxon>
        <taxon>Magnoliopsida</taxon>
        <taxon>eudicotyledons</taxon>
        <taxon>Gunneridae</taxon>
        <taxon>Pentapetalae</taxon>
        <taxon>asterids</taxon>
        <taxon>Ericales</taxon>
        <taxon>Ericaceae</taxon>
        <taxon>Ericoideae</taxon>
        <taxon>Rhodoreae</taxon>
        <taxon>Rhododendron</taxon>
    </lineage>
</organism>
<dbReference type="PANTHER" id="PTHR46774">
    <property type="entry name" value="CHROMATIN MODIFICATION-RELATED PROTEIN EAF1 A-RELATED"/>
    <property type="match status" value="1"/>
</dbReference>
<feature type="compositionally biased region" description="Polar residues" evidence="2">
    <location>
        <begin position="1479"/>
        <end position="1513"/>
    </location>
</feature>
<feature type="region of interest" description="Disordered" evidence="2">
    <location>
        <begin position="1376"/>
        <end position="1423"/>
    </location>
</feature>
<feature type="compositionally biased region" description="Polar residues" evidence="2">
    <location>
        <begin position="303"/>
        <end position="318"/>
    </location>
</feature>